<dbReference type="STRING" id="247490.KSU1_D0826"/>
<dbReference type="EMBL" id="BAFH01000004">
    <property type="protein sequence ID" value="GAB64135.1"/>
    <property type="molecule type" value="Genomic_DNA"/>
</dbReference>
<dbReference type="Gene3D" id="3.40.50.300">
    <property type="entry name" value="P-loop containing nucleotide triphosphate hydrolases"/>
    <property type="match status" value="1"/>
</dbReference>
<protein>
    <submittedName>
        <fullName evidence="1">Uncharacterized protein</fullName>
    </submittedName>
</protein>
<comment type="caution">
    <text evidence="1">The sequence shown here is derived from an EMBL/GenBank/DDBJ whole genome shotgun (WGS) entry which is preliminary data.</text>
</comment>
<sequence length="245" mass="27531">MQYSWTGISSINKEKKAKGVVGTGRSIVYLYNMKIISITGTASGVGKTTIAQFLLRHFFDLSALKITTKHEGNCTRQSDCDVCDTMAYPYKITVDPLQINQPGKDTALFKSAGARKVVWLQTHSECLRMGIEEALSYFDKGNLVLVEGNSFLHTHNASLSILVTTAREPKIKRSTKQIISKIDLAVINKYKDDTSIDIMKTQERLYRIGCHVPVFIINPFLENYTPNEVFLNHIREIVGQPIQSL</sequence>
<keyword evidence="2" id="KW-1185">Reference proteome</keyword>
<gene>
    <name evidence="1" type="ORF">KSU1_D0826</name>
</gene>
<dbReference type="OrthoDB" id="259307at2"/>
<proteinExistence type="predicted"/>
<dbReference type="SUPFAM" id="SSF52540">
    <property type="entry name" value="P-loop containing nucleoside triphosphate hydrolases"/>
    <property type="match status" value="1"/>
</dbReference>
<reference evidence="1 2" key="1">
    <citation type="journal article" date="2012" name="FEBS Lett.">
        <title>Anammox organism KSU-1 expresses a NirK-type copper-containing nitrite reductase instead of a NirS-type with cytochrome cd1.</title>
        <authorList>
            <person name="Hira D."/>
            <person name="Toh H."/>
            <person name="Migita C.T."/>
            <person name="Okubo H."/>
            <person name="Nishiyama T."/>
            <person name="Hattori M."/>
            <person name="Furukawa K."/>
            <person name="Fujii T."/>
        </authorList>
    </citation>
    <scope>NUCLEOTIDE SEQUENCE [LARGE SCALE GENOMIC DNA]</scope>
</reference>
<dbReference type="InterPro" id="IPR027417">
    <property type="entry name" value="P-loop_NTPase"/>
</dbReference>
<accession>I3IQZ0</accession>
<name>I3IQZ0_9BACT</name>
<dbReference type="eggNOG" id="ENOG5030UDS">
    <property type="taxonomic scope" value="Bacteria"/>
</dbReference>
<dbReference type="AlphaFoldDB" id="I3IQZ0"/>
<evidence type="ECO:0000313" key="2">
    <source>
        <dbReference type="Proteomes" id="UP000002985"/>
    </source>
</evidence>
<dbReference type="Proteomes" id="UP000002985">
    <property type="component" value="Unassembled WGS sequence"/>
</dbReference>
<evidence type="ECO:0000313" key="1">
    <source>
        <dbReference type="EMBL" id="GAB64135.1"/>
    </source>
</evidence>
<organism evidence="1 2">
    <name type="scientific">Candidatus Jettenia caeni</name>
    <dbReference type="NCBI Taxonomy" id="247490"/>
    <lineage>
        <taxon>Bacteria</taxon>
        <taxon>Pseudomonadati</taxon>
        <taxon>Planctomycetota</taxon>
        <taxon>Candidatus Brocadiia</taxon>
        <taxon>Candidatus Brocadiales</taxon>
        <taxon>Candidatus Brocadiaceae</taxon>
        <taxon>Candidatus Jettenia</taxon>
    </lineage>
</organism>